<accession>A0ACC0QUF9</accession>
<organism evidence="1 2">
    <name type="scientific">Fusarium keratoplasticum</name>
    <dbReference type="NCBI Taxonomy" id="1328300"/>
    <lineage>
        <taxon>Eukaryota</taxon>
        <taxon>Fungi</taxon>
        <taxon>Dikarya</taxon>
        <taxon>Ascomycota</taxon>
        <taxon>Pezizomycotina</taxon>
        <taxon>Sordariomycetes</taxon>
        <taxon>Hypocreomycetidae</taxon>
        <taxon>Hypocreales</taxon>
        <taxon>Nectriaceae</taxon>
        <taxon>Fusarium</taxon>
        <taxon>Fusarium solani species complex</taxon>
    </lineage>
</organism>
<comment type="caution">
    <text evidence="1">The sequence shown here is derived from an EMBL/GenBank/DDBJ whole genome shotgun (WGS) entry which is preliminary data.</text>
</comment>
<keyword evidence="2" id="KW-1185">Reference proteome</keyword>
<proteinExistence type="predicted"/>
<dbReference type="Proteomes" id="UP001065298">
    <property type="component" value="Chromosome 6"/>
</dbReference>
<dbReference type="EMBL" id="CM046508">
    <property type="protein sequence ID" value="KAI8666319.1"/>
    <property type="molecule type" value="Genomic_DNA"/>
</dbReference>
<sequence>MPKLTLMLERLGKVPCWPPDQPTPTHHWGFTIYRTYYGPSSGDNWDKLLTTTKREAMEALMKEEEDEVGEKLKPTFRLDPRSDRALLSDVDQSRLIQIYNDHIGRPPMPTGGLVFLYADEEVLSQVSQVIFTLKAVDAEEEPREDIPPQEGDEDFGKPRYWG</sequence>
<gene>
    <name evidence="1" type="ORF">NCS57_00856400</name>
</gene>
<name>A0ACC0QUF9_9HYPO</name>
<evidence type="ECO:0000313" key="2">
    <source>
        <dbReference type="Proteomes" id="UP001065298"/>
    </source>
</evidence>
<reference evidence="1" key="1">
    <citation type="submission" date="2022-06" db="EMBL/GenBank/DDBJ databases">
        <title>Fusarium solani species complex genomes reveal bases of compartmentalisation and animal pathogenesis.</title>
        <authorList>
            <person name="Tsai I.J."/>
        </authorList>
    </citation>
    <scope>NUCLEOTIDE SEQUENCE</scope>
    <source>
        <strain evidence="1">Fu6.1</strain>
    </source>
</reference>
<evidence type="ECO:0000313" key="1">
    <source>
        <dbReference type="EMBL" id="KAI8666319.1"/>
    </source>
</evidence>
<protein>
    <submittedName>
        <fullName evidence="1">Uncharacterized protein</fullName>
    </submittedName>
</protein>